<sequence>MLITGAAPSYEVQHRARVRKYLTLMAFRIPALILAAIAYGLWHNGLISLLTVAASVPLPWMAVLIANDRPPRSSDEPRRFDDARRHTPLFPTAERLALDAGLEDPAPRWDAQRFDERASPGSGQPTRRHISQDILSSAAHSCTSRGVR</sequence>
<feature type="transmembrane region" description="Helical" evidence="2">
    <location>
        <begin position="47"/>
        <end position="66"/>
    </location>
</feature>
<evidence type="ECO:0000313" key="3">
    <source>
        <dbReference type="EMBL" id="EUA88240.1"/>
    </source>
</evidence>
<feature type="region of interest" description="Disordered" evidence="1">
    <location>
        <begin position="68"/>
        <end position="88"/>
    </location>
</feature>
<evidence type="ECO:0008006" key="5">
    <source>
        <dbReference type="Google" id="ProtNLM"/>
    </source>
</evidence>
<keyword evidence="4" id="KW-1185">Reference proteome</keyword>
<dbReference type="InterPro" id="IPR021449">
    <property type="entry name" value="DUF3099"/>
</dbReference>
<evidence type="ECO:0000313" key="4">
    <source>
        <dbReference type="Proteomes" id="UP000020681"/>
    </source>
</evidence>
<evidence type="ECO:0000256" key="1">
    <source>
        <dbReference type="SAM" id="MobiDB-lite"/>
    </source>
</evidence>
<keyword evidence="2" id="KW-1133">Transmembrane helix</keyword>
<feature type="compositionally biased region" description="Basic and acidic residues" evidence="1">
    <location>
        <begin position="69"/>
        <end position="85"/>
    </location>
</feature>
<accession>A0ABP3ADB0</accession>
<dbReference type="Pfam" id="PF11298">
    <property type="entry name" value="DUF3099"/>
    <property type="match status" value="1"/>
</dbReference>
<dbReference type="EMBL" id="JAOL01000146">
    <property type="protein sequence ID" value="EUA88240.1"/>
    <property type="molecule type" value="Genomic_DNA"/>
</dbReference>
<protein>
    <recommendedName>
        <fullName evidence="5">DUF3099 domain-containing protein</fullName>
    </recommendedName>
</protein>
<gene>
    <name evidence="3" type="ORF">I551_5330</name>
</gene>
<comment type="caution">
    <text evidence="3">The sequence shown here is derived from an EMBL/GenBank/DDBJ whole genome shotgun (WGS) entry which is preliminary data.</text>
</comment>
<dbReference type="Proteomes" id="UP000020681">
    <property type="component" value="Unassembled WGS sequence"/>
</dbReference>
<feature type="region of interest" description="Disordered" evidence="1">
    <location>
        <begin position="109"/>
        <end position="148"/>
    </location>
</feature>
<keyword evidence="2" id="KW-0472">Membrane</keyword>
<reference evidence="3 4" key="1">
    <citation type="submission" date="2014-01" db="EMBL/GenBank/DDBJ databases">
        <authorList>
            <person name="Dobos K."/>
            <person name="Lenaerts A."/>
            <person name="Ordway D."/>
            <person name="DeGroote M.A."/>
            <person name="Parker T."/>
            <person name="Sizemore C."/>
            <person name="Tallon L.J."/>
            <person name="Sadzewicz L.K."/>
            <person name="Sengamalay N."/>
            <person name="Fraser C.M."/>
            <person name="Hine E."/>
            <person name="Shefchek K.A."/>
            <person name="Das S.P."/>
            <person name="Tettelin H."/>
        </authorList>
    </citation>
    <scope>NUCLEOTIDE SEQUENCE [LARGE SCALE GENOMIC DNA]</scope>
    <source>
        <strain evidence="3 4">Harvey</strain>
    </source>
</reference>
<proteinExistence type="predicted"/>
<feature type="compositionally biased region" description="Polar residues" evidence="1">
    <location>
        <begin position="133"/>
        <end position="148"/>
    </location>
</feature>
<feature type="transmembrane region" description="Helical" evidence="2">
    <location>
        <begin position="21"/>
        <end position="41"/>
    </location>
</feature>
<keyword evidence="2" id="KW-0812">Transmembrane</keyword>
<name>A0ABP3ADB0_MYCUL</name>
<feature type="compositionally biased region" description="Basic and acidic residues" evidence="1">
    <location>
        <begin position="109"/>
        <end position="118"/>
    </location>
</feature>
<evidence type="ECO:0000256" key="2">
    <source>
        <dbReference type="SAM" id="Phobius"/>
    </source>
</evidence>
<organism evidence="3 4">
    <name type="scientific">Mycobacterium ulcerans str. Harvey</name>
    <dbReference type="NCBI Taxonomy" id="1299332"/>
    <lineage>
        <taxon>Bacteria</taxon>
        <taxon>Bacillati</taxon>
        <taxon>Actinomycetota</taxon>
        <taxon>Actinomycetes</taxon>
        <taxon>Mycobacteriales</taxon>
        <taxon>Mycobacteriaceae</taxon>
        <taxon>Mycobacterium</taxon>
        <taxon>Mycobacterium ulcerans group</taxon>
    </lineage>
</organism>